<dbReference type="InParanoid" id="K2R8N4"/>
<proteinExistence type="predicted"/>
<dbReference type="Proteomes" id="UP000007129">
    <property type="component" value="Unassembled WGS sequence"/>
</dbReference>
<dbReference type="AlphaFoldDB" id="K2R8N4"/>
<accession>K2R8N4</accession>
<name>K2R8N4_MACPH</name>
<dbReference type="EMBL" id="AHHD01000176">
    <property type="protein sequence ID" value="EKG18781.1"/>
    <property type="molecule type" value="Genomic_DNA"/>
</dbReference>
<dbReference type="HOGENOM" id="CLU_667434_0_0_1"/>
<dbReference type="OrthoDB" id="2520703at2759"/>
<reference evidence="1 2" key="1">
    <citation type="journal article" date="2012" name="BMC Genomics">
        <title>Tools to kill: Genome of one of the most destructive plant pathogenic fungi Macrophomina phaseolina.</title>
        <authorList>
            <person name="Islam M.S."/>
            <person name="Haque M.S."/>
            <person name="Islam M.M."/>
            <person name="Emdad E.M."/>
            <person name="Halim A."/>
            <person name="Hossen Q.M.M."/>
            <person name="Hossain M.Z."/>
            <person name="Ahmed B."/>
            <person name="Rahim S."/>
            <person name="Rahman M.S."/>
            <person name="Alam M.M."/>
            <person name="Hou S."/>
            <person name="Wan X."/>
            <person name="Saito J.A."/>
            <person name="Alam M."/>
        </authorList>
    </citation>
    <scope>NUCLEOTIDE SEQUENCE [LARGE SCALE GENOMIC DNA]</scope>
    <source>
        <strain evidence="1 2">MS6</strain>
    </source>
</reference>
<comment type="caution">
    <text evidence="1">The sequence shown here is derived from an EMBL/GenBank/DDBJ whole genome shotgun (WGS) entry which is preliminary data.</text>
</comment>
<protein>
    <recommendedName>
        <fullName evidence="3">F-box domain cyclin-like protein</fullName>
    </recommendedName>
</protein>
<gene>
    <name evidence="1" type="ORF">MPH_03946</name>
</gene>
<organism evidence="1 2">
    <name type="scientific">Macrophomina phaseolina (strain MS6)</name>
    <name type="common">Charcoal rot fungus</name>
    <dbReference type="NCBI Taxonomy" id="1126212"/>
    <lineage>
        <taxon>Eukaryota</taxon>
        <taxon>Fungi</taxon>
        <taxon>Dikarya</taxon>
        <taxon>Ascomycota</taxon>
        <taxon>Pezizomycotina</taxon>
        <taxon>Dothideomycetes</taxon>
        <taxon>Dothideomycetes incertae sedis</taxon>
        <taxon>Botryosphaeriales</taxon>
        <taxon>Botryosphaeriaceae</taxon>
        <taxon>Macrophomina</taxon>
    </lineage>
</organism>
<sequence length="496" mass="55629">MARPSFGDLPEELLEKVARSLDPSIIRQHTRDGSAKARSGALPILNFCLVSRKFFNVGKPFLHSVFVNDNDPVGLRNFVARACRNPDRMASLRAICAGEFKCDSAVSEDADADNDLKEIWSRQLQQLNVVNDRDREAWLRDLQRCDYDAQLALILALAPNLEFLDLTYGSFGSNGIYLFWTRRLIAWAVQQSPAAGERTPLSALHHFIFREPTDITYPGDHCFWETAMLPSLRTLELHHLSEARAGLPMWIDNISAVETLTFRPRTARLGWLFQPVLRASRPLKSLRFILDRVGDDGDEAHGPSGAAGYLHPPAMQLHALTLTDLALECELPPDACPPLAPLLDLKLFARLKRLRISAAYLLPRFEGPQPADAEAGSRRREVARWNEAERHFPSSLELFALDCLAVRPQQWHWFIALLLDMGRSRDAHFPSLRTVEAVVPSLLWTGEYEGPGKVEPFASVASAMLDSSGVAEVVVRVTDGITWRGNCKTHHFTKES</sequence>
<evidence type="ECO:0008006" key="3">
    <source>
        <dbReference type="Google" id="ProtNLM"/>
    </source>
</evidence>
<evidence type="ECO:0000313" key="1">
    <source>
        <dbReference type="EMBL" id="EKG18781.1"/>
    </source>
</evidence>
<evidence type="ECO:0000313" key="2">
    <source>
        <dbReference type="Proteomes" id="UP000007129"/>
    </source>
</evidence>
<dbReference type="VEuPathDB" id="FungiDB:MPH_03946"/>